<name>A0A942T0Z4_9BACI</name>
<organism evidence="2">
    <name type="scientific">Neobacillus citreus</name>
    <dbReference type="NCBI Taxonomy" id="2833578"/>
    <lineage>
        <taxon>Bacteria</taxon>
        <taxon>Bacillati</taxon>
        <taxon>Bacillota</taxon>
        <taxon>Bacilli</taxon>
        <taxon>Bacillales</taxon>
        <taxon>Bacillaceae</taxon>
        <taxon>Neobacillus</taxon>
    </lineage>
</organism>
<accession>A0A942T0Z4</accession>
<dbReference type="Proteomes" id="UP000677265">
    <property type="component" value="Unassembled WGS sequence"/>
</dbReference>
<gene>
    <name evidence="3" type="ORF">KHB02_013675</name>
    <name evidence="2" type="ORF">KHB02_22735</name>
</gene>
<evidence type="ECO:0000313" key="3">
    <source>
        <dbReference type="EMBL" id="MCH6266574.1"/>
    </source>
</evidence>
<protein>
    <submittedName>
        <fullName evidence="2">TniQ family protein</fullName>
    </submittedName>
</protein>
<dbReference type="EMBL" id="JAGYPE010000004">
    <property type="protein sequence ID" value="MBS4184215.1"/>
    <property type="molecule type" value="Genomic_DNA"/>
</dbReference>
<sequence length="612" mass="72323">MSVNHSIDHLLQVPPPYECESLTGYIQRVALCNDYYNANWIYSLSDVKKNLKTKFEIEKDLCKLANLLRMDPIILRKLTFIDDFSNQVGLYLYGITTHSKYCPECFMQQNYHFKLWDLSFYPICDKHQLLLIDCCPNCHRAISSRLQNMNKCLCGFLLENLPRIKVKEELSYITRLIEDTFLRKSNSCNNILTTLTPSDFSSLILFIIRKLYYDKYRKFPRLSSDYNNGIEYLEIINAAFNLFQDWPNNFYDFLDQFGSIKRRKDRKTGVSTYFGRFYIELYAQFSNPCYNFIRFEFERYLKKNFYRVYFNRITNFDTNISEKSYISGLEASKILKVNHDAIADLIIEQKFKGEIETVGKQKFISVDYKSLLRYKEWKKSHINLPEAVLMLGINRYQIIKLFEGGHLEGYKEIKANSKHNYFNLKSIQNLVQQFENQLCLNSEINGLIDFNSCIHSWGTRNRSICELVEHIISGNFRPIMRGAGTGLNEYLFSKKELVNLADNLSLREIKVEYSLKEVCILLGTENRIVKHWIDEGYLKANKVNRKIVKINYKDLELFKKEYITLLEISRKLNQNSKKLVNQIKEMGVTIVFYLDGRGGYLFLREEIEKILF</sequence>
<feature type="domain" description="TniQ" evidence="1">
    <location>
        <begin position="13"/>
        <end position="131"/>
    </location>
</feature>
<proteinExistence type="predicted"/>
<evidence type="ECO:0000313" key="2">
    <source>
        <dbReference type="EMBL" id="MBS4184215.1"/>
    </source>
</evidence>
<dbReference type="EMBL" id="JAGYPE020000022">
    <property type="protein sequence ID" value="MCH6266574.1"/>
    <property type="molecule type" value="Genomic_DNA"/>
</dbReference>
<evidence type="ECO:0000313" key="4">
    <source>
        <dbReference type="Proteomes" id="UP000677265"/>
    </source>
</evidence>
<dbReference type="AlphaFoldDB" id="A0A942T0Z4"/>
<comment type="caution">
    <text evidence="2">The sequence shown here is derived from an EMBL/GenBank/DDBJ whole genome shotgun (WGS) entry which is preliminary data.</text>
</comment>
<reference evidence="2" key="1">
    <citation type="submission" date="2021-05" db="EMBL/GenBank/DDBJ databases">
        <title>Novel Bacillus species.</title>
        <authorList>
            <person name="Liu G."/>
        </authorList>
    </citation>
    <scope>NUCLEOTIDE SEQUENCE</scope>
    <source>
        <strain evidence="2 4">FJAT-50051</strain>
    </source>
</reference>
<dbReference type="RefSeq" id="WP_213144119.1">
    <property type="nucleotide sequence ID" value="NZ_JAGYPE020000022.1"/>
</dbReference>
<dbReference type="Pfam" id="PF06527">
    <property type="entry name" value="TniQ"/>
    <property type="match status" value="1"/>
</dbReference>
<evidence type="ECO:0000259" key="1">
    <source>
        <dbReference type="Pfam" id="PF06527"/>
    </source>
</evidence>
<dbReference type="InterPro" id="IPR009492">
    <property type="entry name" value="TniQ"/>
</dbReference>
<keyword evidence="4" id="KW-1185">Reference proteome</keyword>